<sequence length="171" mass="17811">RPRRHTMLCERVARRTAPRGGRLGRARGVDAWRPGACRAKARVGQNWRNDALTGGDIRTLTCPTQPRAPAVLPPSGPRTVAAQERLGASAARAKPTKRTSRGVAGAGPRLAAAPGGAGAPRLRRRGVEGGRGGGGGGREEDDGENAEAAEMPRALAAHAERPRRAFAQAVA</sequence>
<dbReference type="EMBL" id="CAUYUJ010017832">
    <property type="protein sequence ID" value="CAK0878290.1"/>
    <property type="molecule type" value="Genomic_DNA"/>
</dbReference>
<proteinExistence type="predicted"/>
<evidence type="ECO:0000313" key="2">
    <source>
        <dbReference type="EMBL" id="CAK0878290.1"/>
    </source>
</evidence>
<keyword evidence="3" id="KW-1185">Reference proteome</keyword>
<evidence type="ECO:0000313" key="3">
    <source>
        <dbReference type="Proteomes" id="UP001189429"/>
    </source>
</evidence>
<reference evidence="2" key="1">
    <citation type="submission" date="2023-10" db="EMBL/GenBank/DDBJ databases">
        <authorList>
            <person name="Chen Y."/>
            <person name="Shah S."/>
            <person name="Dougan E. K."/>
            <person name="Thang M."/>
            <person name="Chan C."/>
        </authorList>
    </citation>
    <scope>NUCLEOTIDE SEQUENCE [LARGE SCALE GENOMIC DNA]</scope>
</reference>
<accession>A0ABN9VXB8</accession>
<feature type="non-terminal residue" evidence="2">
    <location>
        <position position="1"/>
    </location>
</feature>
<organism evidence="2 3">
    <name type="scientific">Prorocentrum cordatum</name>
    <dbReference type="NCBI Taxonomy" id="2364126"/>
    <lineage>
        <taxon>Eukaryota</taxon>
        <taxon>Sar</taxon>
        <taxon>Alveolata</taxon>
        <taxon>Dinophyceae</taxon>
        <taxon>Prorocentrales</taxon>
        <taxon>Prorocentraceae</taxon>
        <taxon>Prorocentrum</taxon>
    </lineage>
</organism>
<evidence type="ECO:0000256" key="1">
    <source>
        <dbReference type="SAM" id="MobiDB-lite"/>
    </source>
</evidence>
<feature type="compositionally biased region" description="Low complexity" evidence="1">
    <location>
        <begin position="148"/>
        <end position="157"/>
    </location>
</feature>
<feature type="compositionally biased region" description="Low complexity" evidence="1">
    <location>
        <begin position="101"/>
        <end position="114"/>
    </location>
</feature>
<name>A0ABN9VXB8_9DINO</name>
<comment type="caution">
    <text evidence="2">The sequence shown here is derived from an EMBL/GenBank/DDBJ whole genome shotgun (WGS) entry which is preliminary data.</text>
</comment>
<protein>
    <submittedName>
        <fullName evidence="2">Uncharacterized protein</fullName>
    </submittedName>
</protein>
<feature type="region of interest" description="Disordered" evidence="1">
    <location>
        <begin position="84"/>
        <end position="171"/>
    </location>
</feature>
<gene>
    <name evidence="2" type="ORF">PCOR1329_LOCUS62098</name>
</gene>
<dbReference type="Proteomes" id="UP001189429">
    <property type="component" value="Unassembled WGS sequence"/>
</dbReference>